<dbReference type="InterPro" id="IPR013094">
    <property type="entry name" value="AB_hydrolase_3"/>
</dbReference>
<dbReference type="PANTHER" id="PTHR48081:SF8">
    <property type="entry name" value="ALPHA_BETA HYDROLASE FOLD-3 DOMAIN-CONTAINING PROTEIN-RELATED"/>
    <property type="match status" value="1"/>
</dbReference>
<dbReference type="STRING" id="1367422.A0A178ZXF7"/>
<dbReference type="AlphaFoldDB" id="A0A178ZXF7"/>
<evidence type="ECO:0000313" key="3">
    <source>
        <dbReference type="EMBL" id="OAP64499.1"/>
    </source>
</evidence>
<dbReference type="PANTHER" id="PTHR48081">
    <property type="entry name" value="AB HYDROLASE SUPERFAMILY PROTEIN C4A8.06C"/>
    <property type="match status" value="1"/>
</dbReference>
<dbReference type="OrthoDB" id="408631at2759"/>
<gene>
    <name evidence="3" type="ORF">AYL99_00471</name>
</gene>
<dbReference type="EMBL" id="LVYI01000001">
    <property type="protein sequence ID" value="OAP64499.1"/>
    <property type="molecule type" value="Genomic_DNA"/>
</dbReference>
<dbReference type="SUPFAM" id="SSF53474">
    <property type="entry name" value="alpha/beta-Hydrolases"/>
    <property type="match status" value="1"/>
</dbReference>
<feature type="domain" description="Alpha/beta hydrolase fold-3" evidence="2">
    <location>
        <begin position="116"/>
        <end position="339"/>
    </location>
</feature>
<dbReference type="GO" id="GO:0016787">
    <property type="term" value="F:hydrolase activity"/>
    <property type="evidence" value="ECO:0007669"/>
    <property type="project" value="UniProtKB-KW"/>
</dbReference>
<dbReference type="InterPro" id="IPR029058">
    <property type="entry name" value="AB_hydrolase_fold"/>
</dbReference>
<organism evidence="3 4">
    <name type="scientific">Fonsecaea erecta</name>
    <dbReference type="NCBI Taxonomy" id="1367422"/>
    <lineage>
        <taxon>Eukaryota</taxon>
        <taxon>Fungi</taxon>
        <taxon>Dikarya</taxon>
        <taxon>Ascomycota</taxon>
        <taxon>Pezizomycotina</taxon>
        <taxon>Eurotiomycetes</taxon>
        <taxon>Chaetothyriomycetidae</taxon>
        <taxon>Chaetothyriales</taxon>
        <taxon>Herpotrichiellaceae</taxon>
        <taxon>Fonsecaea</taxon>
    </lineage>
</organism>
<keyword evidence="1" id="KW-0378">Hydrolase</keyword>
<dbReference type="InterPro" id="IPR050300">
    <property type="entry name" value="GDXG_lipolytic_enzyme"/>
</dbReference>
<proteinExistence type="predicted"/>
<reference evidence="3 4" key="1">
    <citation type="submission" date="2016-04" db="EMBL/GenBank/DDBJ databases">
        <title>Draft genome of Fonsecaea erecta CBS 125763.</title>
        <authorList>
            <person name="Weiss V.A."/>
            <person name="Vicente V.A."/>
            <person name="Raittz R.T."/>
            <person name="Moreno L.F."/>
            <person name="De Souza E.M."/>
            <person name="Pedrosa F.O."/>
            <person name="Steffens M.B."/>
            <person name="Faoro H."/>
            <person name="Tadra-Sfeir M.Z."/>
            <person name="Najafzadeh M.J."/>
            <person name="Felipe M.S."/>
            <person name="Teixeira M."/>
            <person name="Sun J."/>
            <person name="Xi L."/>
            <person name="Gomes R."/>
            <person name="De Azevedo C.M."/>
            <person name="Salgado C.G."/>
            <person name="Da Silva M.B."/>
            <person name="Nascimento M.F."/>
            <person name="Queiroz-Telles F."/>
            <person name="Attili D.S."/>
            <person name="Gorbushina A."/>
        </authorList>
    </citation>
    <scope>NUCLEOTIDE SEQUENCE [LARGE SCALE GENOMIC DNA]</scope>
    <source>
        <strain evidence="3 4">CBS 125763</strain>
    </source>
</reference>
<dbReference type="Pfam" id="PF07859">
    <property type="entry name" value="Abhydrolase_3"/>
    <property type="match status" value="1"/>
</dbReference>
<evidence type="ECO:0000256" key="1">
    <source>
        <dbReference type="ARBA" id="ARBA00022801"/>
    </source>
</evidence>
<accession>A0A178ZXF7</accession>
<comment type="caution">
    <text evidence="3">The sequence shown here is derived from an EMBL/GenBank/DDBJ whole genome shotgun (WGS) entry which is preliminary data.</text>
</comment>
<protein>
    <recommendedName>
        <fullName evidence="2">Alpha/beta hydrolase fold-3 domain-containing protein</fullName>
    </recommendedName>
</protein>
<dbReference type="GeneID" id="30004641"/>
<dbReference type="RefSeq" id="XP_018697866.1">
    <property type="nucleotide sequence ID" value="XM_018831987.1"/>
</dbReference>
<name>A0A178ZXF7_9EURO</name>
<evidence type="ECO:0000259" key="2">
    <source>
        <dbReference type="Pfam" id="PF07859"/>
    </source>
</evidence>
<dbReference type="Proteomes" id="UP000078343">
    <property type="component" value="Unassembled WGS sequence"/>
</dbReference>
<keyword evidence="4" id="KW-1185">Reference proteome</keyword>
<evidence type="ECO:0000313" key="4">
    <source>
        <dbReference type="Proteomes" id="UP000078343"/>
    </source>
</evidence>
<sequence>MIMPDFFATDPDWAAYATKHGLPLPPDKAVDKPSLPRLDAGSWDFQAIRQANAETEAAWTCDHPLSSVGYETFLTNVRVRDGSVCSVKVSWPANPRFHKQCGSLTAADSSPLPVLFVTHGGGWIQGTHTTEEAWLLWPIYQRFDLVIVSVEYRLAPEHRFPTWIEDCWDVLQRLLQDTRQFLPAECPAQVDPKTLYLAGSSSGGGIAAVLSHLCRDHSILVSGVILNVPVLCDYREIPPTTPHTKKGETSYEQCLGTFSDSRGLMAVWDMIRPSLDPQPKDRQLASPLLGDLSKLPPHIICVAGQDPLRDEGLLYAHKLQQQGTPVRLQMYAGVPHNFAQLWELKACRRFWDDLRREMEWLLTLQ</sequence>
<dbReference type="Gene3D" id="3.40.50.1820">
    <property type="entry name" value="alpha/beta hydrolase"/>
    <property type="match status" value="1"/>
</dbReference>